<sequence>MFVASALRVARSAPSASKRLAITSLRTMGAAPTAAPATNVHDDGPPSVFDKIVKITIIDPSGARRVIPAMVGQSLYAACEMNGVDLGPSSCGPPQQKTRSDTWVEPLYGEGATSGFDHVLLQAHAGACEGLALVEPPASNELKSLSHYWDDDEIFPESRLASQVEINSKMDGLVVYVPDRIVDDIP</sequence>
<dbReference type="AlphaFoldDB" id="A0ABD3PI69"/>
<reference evidence="1 2" key="1">
    <citation type="submission" date="2024-10" db="EMBL/GenBank/DDBJ databases">
        <title>Updated reference genomes for cyclostephanoid diatoms.</title>
        <authorList>
            <person name="Roberts W.R."/>
            <person name="Alverson A.J."/>
        </authorList>
    </citation>
    <scope>NUCLEOTIDE SEQUENCE [LARGE SCALE GENOMIC DNA]</scope>
    <source>
        <strain evidence="1 2">AJA010-31</strain>
    </source>
</reference>
<gene>
    <name evidence="1" type="ORF">ACHAWO_000489</name>
</gene>
<proteinExistence type="predicted"/>
<comment type="caution">
    <text evidence="1">The sequence shown here is derived from an EMBL/GenBank/DDBJ whole genome shotgun (WGS) entry which is preliminary data.</text>
</comment>
<dbReference type="EMBL" id="JALLPJ020000600">
    <property type="protein sequence ID" value="KAL3787689.1"/>
    <property type="molecule type" value="Genomic_DNA"/>
</dbReference>
<evidence type="ECO:0000313" key="1">
    <source>
        <dbReference type="EMBL" id="KAL3787689.1"/>
    </source>
</evidence>
<organism evidence="1 2">
    <name type="scientific">Cyclotella atomus</name>
    <dbReference type="NCBI Taxonomy" id="382360"/>
    <lineage>
        <taxon>Eukaryota</taxon>
        <taxon>Sar</taxon>
        <taxon>Stramenopiles</taxon>
        <taxon>Ochrophyta</taxon>
        <taxon>Bacillariophyta</taxon>
        <taxon>Coscinodiscophyceae</taxon>
        <taxon>Thalassiosirophycidae</taxon>
        <taxon>Stephanodiscales</taxon>
        <taxon>Stephanodiscaceae</taxon>
        <taxon>Cyclotella</taxon>
    </lineage>
</organism>
<accession>A0ABD3PI69</accession>
<keyword evidence="2" id="KW-1185">Reference proteome</keyword>
<dbReference type="Gene3D" id="3.10.20.30">
    <property type="match status" value="1"/>
</dbReference>
<name>A0ABD3PI69_9STRA</name>
<protein>
    <submittedName>
        <fullName evidence="1">Uncharacterized protein</fullName>
    </submittedName>
</protein>
<dbReference type="InterPro" id="IPR012675">
    <property type="entry name" value="Beta-grasp_dom_sf"/>
</dbReference>
<evidence type="ECO:0000313" key="2">
    <source>
        <dbReference type="Proteomes" id="UP001530400"/>
    </source>
</evidence>
<dbReference type="Proteomes" id="UP001530400">
    <property type="component" value="Unassembled WGS sequence"/>
</dbReference>